<keyword evidence="6" id="KW-0326">Glycosidase</keyword>
<dbReference type="PANTHER" id="PTHR11742:SF89">
    <property type="entry name" value="ALPHA-1,2-MANNOSIDASE"/>
    <property type="match status" value="1"/>
</dbReference>
<evidence type="ECO:0000313" key="9">
    <source>
        <dbReference type="EMBL" id="KAK4648581.1"/>
    </source>
</evidence>
<sequence length="645" mass="71855">MPGISDSFTTAAAFHSAMAILTARRFQRLALLTVVALVFYILLDQADYVAIPMVPKTGQYVQSTYDWARRRMKYPFDESKLIKLPEGIPRELPRIQYDFSQDEASESHIKTQKERQEAVKQAAKKSWNAYRKYAWGRDELLPEKLTGKDTFAGWGATLVDSLDTLWIMGLKDEYKEAVQKTATINWDKTTSSHCSLFETTIRYLGGLLSAYDLNGDQVLLDKAVELGDMLYAGFDTPNHMPANSFNFREAKAGSLRPSMGESSAAAGTLSLEFTRLAQLTGDPKYFNAISGVTRALEKTQDDTNLPGMWPVFIDVSRNEPENPISATGSSFSLGASADSAYEYFSKMYVLLGGLDPTYKKLHMKSMATARKHLLFRPMLPDLYPATPPDVLLSGNVYANGQDIIDLQPQVQHLGCFAGGMFALGGKLFHEPAHVKIGEQLARGCAWAYEAFPSGIMPEVSEIIPCPAPSSAPSSKDEEEEEFPRCKWDDATYKEANTAPGRYPKPFRAVQDPSYLLRPEAIESIFIAYRITGKKDLLDIAWRMFTAVQKATETNEAYTAISDVNVAPGEEQADAHGRGGTRSRTKNSMESFWIAETLKYYYLIFSEPDLISLDDYVFNTEAHPLKIPKPGKEAEGKEGLDTEKEA</sequence>
<evidence type="ECO:0000313" key="10">
    <source>
        <dbReference type="Proteomes" id="UP001322138"/>
    </source>
</evidence>
<accession>A0ABR0FX99</accession>
<evidence type="ECO:0000256" key="2">
    <source>
        <dbReference type="ARBA" id="ARBA00004922"/>
    </source>
</evidence>
<keyword evidence="8" id="KW-1133">Transmembrane helix</keyword>
<dbReference type="Pfam" id="PF01532">
    <property type="entry name" value="Glyco_hydro_47"/>
    <property type="match status" value="1"/>
</dbReference>
<organism evidence="9 10">
    <name type="scientific">Podospora bellae-mahoneyi</name>
    <dbReference type="NCBI Taxonomy" id="2093777"/>
    <lineage>
        <taxon>Eukaryota</taxon>
        <taxon>Fungi</taxon>
        <taxon>Dikarya</taxon>
        <taxon>Ascomycota</taxon>
        <taxon>Pezizomycotina</taxon>
        <taxon>Sordariomycetes</taxon>
        <taxon>Sordariomycetidae</taxon>
        <taxon>Sordariales</taxon>
        <taxon>Podosporaceae</taxon>
        <taxon>Podospora</taxon>
    </lineage>
</organism>
<feature type="region of interest" description="Disordered" evidence="7">
    <location>
        <begin position="626"/>
        <end position="645"/>
    </location>
</feature>
<evidence type="ECO:0000256" key="7">
    <source>
        <dbReference type="SAM" id="MobiDB-lite"/>
    </source>
</evidence>
<gene>
    <name evidence="9" type="ORF">QC761_111480</name>
</gene>
<comment type="caution">
    <text evidence="9">The sequence shown here is derived from an EMBL/GenBank/DDBJ whole genome shotgun (WGS) entry which is preliminary data.</text>
</comment>
<dbReference type="InterPro" id="IPR012341">
    <property type="entry name" value="6hp_glycosidase-like_sf"/>
</dbReference>
<protein>
    <recommendedName>
        <fullName evidence="6">alpha-1,2-Mannosidase</fullName>
        <ecNumber evidence="6">3.2.1.-</ecNumber>
    </recommendedName>
</protein>
<reference evidence="9 10" key="1">
    <citation type="journal article" date="2023" name="bioRxiv">
        <title>High-quality genome assemblies of four members of thePodospora anserinaspecies complex.</title>
        <authorList>
            <person name="Ament-Velasquez S.L."/>
            <person name="Vogan A.A."/>
            <person name="Wallerman O."/>
            <person name="Hartmann F."/>
            <person name="Gautier V."/>
            <person name="Silar P."/>
            <person name="Giraud T."/>
            <person name="Johannesson H."/>
        </authorList>
    </citation>
    <scope>NUCLEOTIDE SEQUENCE [LARGE SCALE GENOMIC DNA]</scope>
    <source>
        <strain evidence="9 10">CBS 112042</strain>
    </source>
</reference>
<proteinExistence type="inferred from homology"/>
<dbReference type="PANTHER" id="PTHR11742">
    <property type="entry name" value="MANNOSYL-OLIGOSACCHARIDE ALPHA-1,2-MANNOSIDASE-RELATED"/>
    <property type="match status" value="1"/>
</dbReference>
<keyword evidence="4 6" id="KW-0378">Hydrolase</keyword>
<dbReference type="InterPro" id="IPR036026">
    <property type="entry name" value="Seven-hairpin_glycosidases"/>
</dbReference>
<evidence type="ECO:0000256" key="4">
    <source>
        <dbReference type="ARBA" id="ARBA00022801"/>
    </source>
</evidence>
<dbReference type="SUPFAM" id="SSF48225">
    <property type="entry name" value="Seven-hairpin glycosidases"/>
    <property type="match status" value="1"/>
</dbReference>
<dbReference type="EMBL" id="JAFFGZ010000001">
    <property type="protein sequence ID" value="KAK4648581.1"/>
    <property type="molecule type" value="Genomic_DNA"/>
</dbReference>
<keyword evidence="10" id="KW-1185">Reference proteome</keyword>
<feature type="compositionally biased region" description="Basic and acidic residues" evidence="7">
    <location>
        <begin position="629"/>
        <end position="645"/>
    </location>
</feature>
<dbReference type="InterPro" id="IPR050749">
    <property type="entry name" value="Glycosyl_Hydrolase_47"/>
</dbReference>
<dbReference type="Proteomes" id="UP001322138">
    <property type="component" value="Unassembled WGS sequence"/>
</dbReference>
<dbReference type="Gene3D" id="1.50.10.10">
    <property type="match status" value="1"/>
</dbReference>
<dbReference type="EC" id="3.2.1.-" evidence="6"/>
<evidence type="ECO:0000256" key="3">
    <source>
        <dbReference type="ARBA" id="ARBA00007658"/>
    </source>
</evidence>
<dbReference type="GeneID" id="87893913"/>
<evidence type="ECO:0000256" key="8">
    <source>
        <dbReference type="SAM" id="Phobius"/>
    </source>
</evidence>
<keyword evidence="8" id="KW-0472">Membrane</keyword>
<dbReference type="RefSeq" id="XP_062737557.1">
    <property type="nucleotide sequence ID" value="XM_062874431.1"/>
</dbReference>
<comment type="pathway">
    <text evidence="2">Protein modification; protein glycosylation.</text>
</comment>
<evidence type="ECO:0000256" key="1">
    <source>
        <dbReference type="ARBA" id="ARBA00001913"/>
    </source>
</evidence>
<dbReference type="PRINTS" id="PR00747">
    <property type="entry name" value="GLYHDRLASE47"/>
</dbReference>
<comment type="cofactor">
    <cofactor evidence="1">
        <name>Ca(2+)</name>
        <dbReference type="ChEBI" id="CHEBI:29108"/>
    </cofactor>
</comment>
<evidence type="ECO:0000256" key="6">
    <source>
        <dbReference type="RuleBase" id="RU361193"/>
    </source>
</evidence>
<name>A0ABR0FX99_9PEZI</name>
<keyword evidence="8" id="KW-0812">Transmembrane</keyword>
<keyword evidence="5" id="KW-1015">Disulfide bond</keyword>
<feature type="transmembrane region" description="Helical" evidence="8">
    <location>
        <begin position="26"/>
        <end position="43"/>
    </location>
</feature>
<dbReference type="InterPro" id="IPR001382">
    <property type="entry name" value="Glyco_hydro_47"/>
</dbReference>
<evidence type="ECO:0000256" key="5">
    <source>
        <dbReference type="ARBA" id="ARBA00023157"/>
    </source>
</evidence>
<comment type="similarity">
    <text evidence="3 6">Belongs to the glycosyl hydrolase 47 family.</text>
</comment>